<gene>
    <name evidence="5" type="ORF">K8G79_05430</name>
</gene>
<dbReference type="PANTHER" id="PTHR23135">
    <property type="entry name" value="MUR LIGASE FAMILY MEMBER"/>
    <property type="match status" value="1"/>
</dbReference>
<dbReference type="InterPro" id="IPR004101">
    <property type="entry name" value="Mur_ligase_C"/>
</dbReference>
<dbReference type="NCBIfam" id="TIGR01085">
    <property type="entry name" value="murE"/>
    <property type="match status" value="1"/>
</dbReference>
<dbReference type="Gene3D" id="3.90.190.20">
    <property type="entry name" value="Mur ligase, C-terminal domain"/>
    <property type="match status" value="1"/>
</dbReference>
<dbReference type="InterPro" id="IPR005761">
    <property type="entry name" value="UDP-N-AcMur-Glu-dNH2Pim_ligase"/>
</dbReference>
<keyword evidence="2" id="KW-0132">Cell division</keyword>
<dbReference type="GO" id="GO:0005524">
    <property type="term" value="F:ATP binding"/>
    <property type="evidence" value="ECO:0007669"/>
    <property type="project" value="InterPro"/>
</dbReference>
<accession>A0AAJ1AJD8</accession>
<sequence length="456" mass="49905">MGEDTDPLSRSEIGSLSRLIERWRNVDDWRIWQCSKELTRLRTRAASTLMGHPARSLNIIGVTGTDGKTTTTELIASMFHEAGHRISWINSLGAGIAGQRLQSNWRLTTPGPFLLQGLLRWMKRSGSNWVIIEASSHGLAQGRLGGIRFSTSVVTNLTSEHLDYHRSFERYLAAKSILVRNTVRATEGGAVVLNRDDPSCDRFAVCARRPPLYFGLGQEAAVRATDIDLGDSGSRFEVCTPLGRFRISLPLSGLFNIYNALAAAAVGYTHRLDPSVIASGCQAVAGVHGRMMSIAEGQPYSVVVDFAHTPHALEQVLRFVRRKIVGRIILVFGCPGERDSGKRSAMGEVAGRLADYVVITREDNRSESIHTINRAIVAGLHQAGREPDVNYVVLSDRSEAIRYACNLAEAGDLVLITGKGHERTLNVDGQDLPWNEEAVAREAIRISMGVSSALLP</sequence>
<protein>
    <submittedName>
        <fullName evidence="5">UDP-N-acetylmuramoyl-L-alanyl-D-glutamate--2, 6-diaminopimelate ligase</fullName>
    </submittedName>
</protein>
<dbReference type="SUPFAM" id="SSF53623">
    <property type="entry name" value="MurD-like peptide ligases, catalytic domain"/>
    <property type="match status" value="1"/>
</dbReference>
<dbReference type="Gene3D" id="3.40.1190.10">
    <property type="entry name" value="Mur-like, catalytic domain"/>
    <property type="match status" value="1"/>
</dbReference>
<evidence type="ECO:0000259" key="4">
    <source>
        <dbReference type="Pfam" id="PF08245"/>
    </source>
</evidence>
<keyword evidence="2" id="KW-0573">Peptidoglycan synthesis</keyword>
<dbReference type="InterPro" id="IPR036565">
    <property type="entry name" value="Mur-like_cat_sf"/>
</dbReference>
<dbReference type="Proteomes" id="UP001197609">
    <property type="component" value="Unassembled WGS sequence"/>
</dbReference>
<evidence type="ECO:0000313" key="6">
    <source>
        <dbReference type="Proteomes" id="UP001197609"/>
    </source>
</evidence>
<feature type="domain" description="Mur ligase central" evidence="4">
    <location>
        <begin position="62"/>
        <end position="266"/>
    </location>
</feature>
<dbReference type="EMBL" id="JAIOIU010000062">
    <property type="protein sequence ID" value="MBZ0159561.1"/>
    <property type="molecule type" value="Genomic_DNA"/>
</dbReference>
<dbReference type="GO" id="GO:0071555">
    <property type="term" value="P:cell wall organization"/>
    <property type="evidence" value="ECO:0007669"/>
    <property type="project" value="UniProtKB-KW"/>
</dbReference>
<evidence type="ECO:0000256" key="1">
    <source>
        <dbReference type="ARBA" id="ARBA00005898"/>
    </source>
</evidence>
<comment type="subcellular location">
    <subcellularLocation>
        <location evidence="2">Cytoplasm</location>
    </subcellularLocation>
</comment>
<proteinExistence type="inferred from homology"/>
<name>A0AAJ1AJD8_9BACT</name>
<dbReference type="InterPro" id="IPR013221">
    <property type="entry name" value="Mur_ligase_cen"/>
</dbReference>
<reference evidence="5 6" key="1">
    <citation type="journal article" date="2021" name="bioRxiv">
        <title>Unraveling nitrogen, sulfur and carbon metabolic pathways and microbial community transcriptional responses to substrate deprivation and toxicity stresses in a bioreactor mimicking anoxic brackish coastal sediment conditions.</title>
        <authorList>
            <person name="Martins P.D."/>
            <person name="Echeveste M.J."/>
            <person name="Arshad A."/>
            <person name="Kurth J."/>
            <person name="Ouboter H."/>
            <person name="Jetten M.S.M."/>
            <person name="Welte C.U."/>
        </authorList>
    </citation>
    <scope>NUCLEOTIDE SEQUENCE [LARGE SCALE GENOMIC DNA]</scope>
    <source>
        <strain evidence="5">MAG_38</strain>
    </source>
</reference>
<dbReference type="GO" id="GO:0051301">
    <property type="term" value="P:cell division"/>
    <property type="evidence" value="ECO:0007669"/>
    <property type="project" value="UniProtKB-KW"/>
</dbReference>
<comment type="caution">
    <text evidence="5">The sequence shown here is derived from an EMBL/GenBank/DDBJ whole genome shotgun (WGS) entry which is preliminary data.</text>
</comment>
<keyword evidence="2" id="KW-0961">Cell wall biogenesis/degradation</keyword>
<dbReference type="SUPFAM" id="SSF53244">
    <property type="entry name" value="MurD-like peptide ligases, peptide-binding domain"/>
    <property type="match status" value="1"/>
</dbReference>
<keyword evidence="5" id="KW-0436">Ligase</keyword>
<dbReference type="Pfam" id="PF08245">
    <property type="entry name" value="Mur_ligase_M"/>
    <property type="match status" value="1"/>
</dbReference>
<dbReference type="Pfam" id="PF02875">
    <property type="entry name" value="Mur_ligase_C"/>
    <property type="match status" value="1"/>
</dbReference>
<dbReference type="AlphaFoldDB" id="A0AAJ1AJD8"/>
<keyword evidence="2" id="KW-0133">Cell shape</keyword>
<dbReference type="GO" id="GO:0005737">
    <property type="term" value="C:cytoplasm"/>
    <property type="evidence" value="ECO:0007669"/>
    <property type="project" value="UniProtKB-SubCell"/>
</dbReference>
<dbReference type="GO" id="GO:0009252">
    <property type="term" value="P:peptidoglycan biosynthetic process"/>
    <property type="evidence" value="ECO:0007669"/>
    <property type="project" value="UniProtKB-KW"/>
</dbReference>
<comment type="similarity">
    <text evidence="1">Belongs to the MurCDEF family. MurE subfamily.</text>
</comment>
<organism evidence="5 6">
    <name type="scientific">Candidatus Methylomirabilis tolerans</name>
    <dbReference type="NCBI Taxonomy" id="3123416"/>
    <lineage>
        <taxon>Bacteria</taxon>
        <taxon>Candidatus Methylomirabilota</taxon>
        <taxon>Candidatus Methylomirabilia</taxon>
        <taxon>Candidatus Methylomirabilales</taxon>
        <taxon>Candidatus Methylomirabilaceae</taxon>
        <taxon>Candidatus Methylomirabilis</taxon>
    </lineage>
</organism>
<dbReference type="PANTHER" id="PTHR23135:SF4">
    <property type="entry name" value="UDP-N-ACETYLMURAMOYL-L-ALANYL-D-GLUTAMATE--2,6-DIAMINOPIMELATE LIGASE MURE HOMOLOG, CHLOROPLASTIC"/>
    <property type="match status" value="1"/>
</dbReference>
<comment type="pathway">
    <text evidence="2">Cell wall biogenesis; peptidoglycan biosynthesis.</text>
</comment>
<dbReference type="InterPro" id="IPR036615">
    <property type="entry name" value="Mur_ligase_C_dom_sf"/>
</dbReference>
<feature type="domain" description="Mur ligase C-terminal" evidence="3">
    <location>
        <begin position="289"/>
        <end position="420"/>
    </location>
</feature>
<evidence type="ECO:0000256" key="2">
    <source>
        <dbReference type="RuleBase" id="RU004135"/>
    </source>
</evidence>
<evidence type="ECO:0000259" key="3">
    <source>
        <dbReference type="Pfam" id="PF02875"/>
    </source>
</evidence>
<keyword evidence="2" id="KW-0131">Cell cycle</keyword>
<evidence type="ECO:0000313" key="5">
    <source>
        <dbReference type="EMBL" id="MBZ0159561.1"/>
    </source>
</evidence>
<dbReference type="GO" id="GO:0016881">
    <property type="term" value="F:acid-amino acid ligase activity"/>
    <property type="evidence" value="ECO:0007669"/>
    <property type="project" value="InterPro"/>
</dbReference>
<dbReference type="GO" id="GO:0008360">
    <property type="term" value="P:regulation of cell shape"/>
    <property type="evidence" value="ECO:0007669"/>
    <property type="project" value="UniProtKB-KW"/>
</dbReference>